<dbReference type="EMBL" id="HG937694">
    <property type="protein sequence ID" value="CDP38140.1"/>
    <property type="molecule type" value="Genomic_DNA"/>
</dbReference>
<dbReference type="PhylomeDB" id="A0A060TAM0"/>
<accession>A0A060TAM0</accession>
<keyword evidence="2" id="KW-0520">NAD</keyword>
<dbReference type="SUPFAM" id="SSF53720">
    <property type="entry name" value="ALDH-like"/>
    <property type="match status" value="1"/>
</dbReference>
<feature type="domain" description="Aldehyde dehydrogenase" evidence="3">
    <location>
        <begin position="19"/>
        <end position="474"/>
    </location>
</feature>
<reference evidence="4" key="2">
    <citation type="submission" date="2014-06" db="EMBL/GenBank/DDBJ databases">
        <title>The complete genome of Blastobotrys (Arxula) adeninivorans LS3 - a yeast of biotechnological interest.</title>
        <authorList>
            <person name="Kunze G."/>
            <person name="Gaillardin C."/>
            <person name="Czernicka M."/>
            <person name="Durrens P."/>
            <person name="Martin T."/>
            <person name="Boer E."/>
            <person name="Gabaldon T."/>
            <person name="Cruz J."/>
            <person name="Talla E."/>
            <person name="Marck C."/>
            <person name="Goffeau A."/>
            <person name="Barbe V."/>
            <person name="Baret P."/>
            <person name="Baronian K."/>
            <person name="Beier S."/>
            <person name="Bleykasten C."/>
            <person name="Bode R."/>
            <person name="Casaregola S."/>
            <person name="Despons L."/>
            <person name="Fairhead C."/>
            <person name="Giersberg M."/>
            <person name="Gierski P."/>
            <person name="Hahnel U."/>
            <person name="Hartmann A."/>
            <person name="Jankowska D."/>
            <person name="Jubin C."/>
            <person name="Jung P."/>
            <person name="Lafontaine I."/>
            <person name="Leh-Louis V."/>
            <person name="Lemaire M."/>
            <person name="Marcet-Houben M."/>
            <person name="Mascher M."/>
            <person name="Morel G."/>
            <person name="Richard G.-F."/>
            <person name="Riechen J."/>
            <person name="Sacerdot C."/>
            <person name="Sarkar A."/>
            <person name="Savel G."/>
            <person name="Schacherer J."/>
            <person name="Sherman D."/>
            <person name="Straub M.-L."/>
            <person name="Stein N."/>
            <person name="Thierry A."/>
            <person name="Trautwein-Schult A."/>
            <person name="Westhof E."/>
            <person name="Worch S."/>
            <person name="Dujon B."/>
            <person name="Souciet J.-L."/>
            <person name="Wincker P."/>
            <person name="Scholz U."/>
            <person name="Neuveglise N."/>
        </authorList>
    </citation>
    <scope>NUCLEOTIDE SEQUENCE</scope>
    <source>
        <strain evidence="4">LS3</strain>
    </source>
</reference>
<name>A0A060TAM0_BLAAD</name>
<evidence type="ECO:0000259" key="3">
    <source>
        <dbReference type="Pfam" id="PF00171"/>
    </source>
</evidence>
<dbReference type="Pfam" id="PF00171">
    <property type="entry name" value="Aldedh"/>
    <property type="match status" value="1"/>
</dbReference>
<dbReference type="InterPro" id="IPR016161">
    <property type="entry name" value="Ald_DH/histidinol_DH"/>
</dbReference>
<protein>
    <submittedName>
        <fullName evidence="4">ARAD1D27940p</fullName>
    </submittedName>
</protein>
<dbReference type="GO" id="GO:0016620">
    <property type="term" value="F:oxidoreductase activity, acting on the aldehyde or oxo group of donors, NAD or NADP as acceptor"/>
    <property type="evidence" value="ECO:0007669"/>
    <property type="project" value="InterPro"/>
</dbReference>
<gene>
    <name evidence="4" type="ORF">GNLVRS02_ARAD1D27940g</name>
</gene>
<dbReference type="InterPro" id="IPR016163">
    <property type="entry name" value="Ald_DH_C"/>
</dbReference>
<comment type="similarity">
    <text evidence="1">Belongs to the aldehyde dehydrogenase family.</text>
</comment>
<proteinExistence type="inferred from homology"/>
<dbReference type="Gene3D" id="3.40.605.10">
    <property type="entry name" value="Aldehyde Dehydrogenase, Chain A, domain 1"/>
    <property type="match status" value="1"/>
</dbReference>
<dbReference type="Gene3D" id="3.40.309.10">
    <property type="entry name" value="Aldehyde Dehydrogenase, Chain A, domain 2"/>
    <property type="match status" value="1"/>
</dbReference>
<dbReference type="InterPro" id="IPR015590">
    <property type="entry name" value="Aldehyde_DH_dom"/>
</dbReference>
<dbReference type="InterPro" id="IPR016162">
    <property type="entry name" value="Ald_DH_N"/>
</dbReference>
<dbReference type="AlphaFoldDB" id="A0A060TAM0"/>
<dbReference type="PANTHER" id="PTHR42986:SF1">
    <property type="entry name" value="BENZALDEHYDE DEHYDROGENASE YFMT"/>
    <property type="match status" value="1"/>
</dbReference>
<sequence>MSWVKEPIGPVIDGKLRTSSETFDVDNPLTGEVLFKCSKSNLEDCNDAINSAQRTFQTWSKCPPSKKRLILLKAADILESKLEAAVELMAQEISATRSWATTNVMQGANTLREVAALATHVKGEIVPADRPGTKIMIYREPAGIVYSMCPWNAPIQLSIRGIATPLLCGNTVLLKPSEYTPKAQKMVVDVLIEAGLPAGAISYLPMAPPDAPALTEYIISQKEVRRVTFTGSDRVGRAIAQVCAKYLKQSVLELGCNAPVVVLDDSNLDDAVNAIVFGAFTNSGQICMSTNRVIVLNNVADELVKRLVKRTSSILATNCLEDKDSKMSGLFSKASVTRLMNLISDARSKGASLALGDMSSKGTIMQPHIVDHVDNTMDIFYQEAFGPLVCVTRVESIEKAIEATNDTDFTLCASVFSKDVMLAMDVARQIRSGSSHINGPTLYIEATLPNGGVGGSSGYGRFGGVHGIDEFVDKRNLTIQDAGAVYPL</sequence>
<dbReference type="PANTHER" id="PTHR42986">
    <property type="entry name" value="BENZALDEHYDE DEHYDROGENASE YFMT"/>
    <property type="match status" value="1"/>
</dbReference>
<evidence type="ECO:0000313" key="4">
    <source>
        <dbReference type="EMBL" id="CDP38140.1"/>
    </source>
</evidence>
<evidence type="ECO:0000256" key="2">
    <source>
        <dbReference type="ARBA" id="ARBA00023027"/>
    </source>
</evidence>
<evidence type="ECO:0000256" key="1">
    <source>
        <dbReference type="ARBA" id="ARBA00009986"/>
    </source>
</evidence>
<reference evidence="4" key="1">
    <citation type="submission" date="2014-02" db="EMBL/GenBank/DDBJ databases">
        <authorList>
            <person name="Genoscope - CEA"/>
        </authorList>
    </citation>
    <scope>NUCLEOTIDE SEQUENCE</scope>
    <source>
        <strain evidence="4">LS3</strain>
    </source>
</reference>
<organism evidence="4">
    <name type="scientific">Blastobotrys adeninivorans</name>
    <name type="common">Yeast</name>
    <name type="synonym">Arxula adeninivorans</name>
    <dbReference type="NCBI Taxonomy" id="409370"/>
    <lineage>
        <taxon>Eukaryota</taxon>
        <taxon>Fungi</taxon>
        <taxon>Dikarya</taxon>
        <taxon>Ascomycota</taxon>
        <taxon>Saccharomycotina</taxon>
        <taxon>Dipodascomycetes</taxon>
        <taxon>Dipodascales</taxon>
        <taxon>Trichomonascaceae</taxon>
        <taxon>Blastobotrys</taxon>
    </lineage>
</organism>